<evidence type="ECO:0000256" key="1">
    <source>
        <dbReference type="SAM" id="Coils"/>
    </source>
</evidence>
<gene>
    <name evidence="2" type="ORF">C7B77_26550</name>
</gene>
<sequence>MTIDRLSHLQTEIEGYYEQLAGKESALRTIEEAEKVRIEQQIRKVKQDIAKIQGEYWVLLKSQTARLEITDADAEIVIAEIMPQVEILQYQPTVQNNAELVKLLNEIKAELTKPETPGSGKLKAAIPLLPGFLSYELELDTEGLLQRLFPTFSKLAGKLKKTQA</sequence>
<keyword evidence="1" id="KW-0175">Coiled coil</keyword>
<organism evidence="2 3">
    <name type="scientific">Chamaesiphon polymorphus CCALA 037</name>
    <dbReference type="NCBI Taxonomy" id="2107692"/>
    <lineage>
        <taxon>Bacteria</taxon>
        <taxon>Bacillati</taxon>
        <taxon>Cyanobacteriota</taxon>
        <taxon>Cyanophyceae</taxon>
        <taxon>Gomontiellales</taxon>
        <taxon>Chamaesiphonaceae</taxon>
        <taxon>Chamaesiphon</taxon>
    </lineage>
</organism>
<proteinExistence type="predicted"/>
<evidence type="ECO:0000313" key="2">
    <source>
        <dbReference type="EMBL" id="PSB42754.1"/>
    </source>
</evidence>
<feature type="coiled-coil region" evidence="1">
    <location>
        <begin position="28"/>
        <end position="55"/>
    </location>
</feature>
<accession>A0A2T1FCS4</accession>
<dbReference type="OrthoDB" id="512085at2"/>
<comment type="caution">
    <text evidence="2">The sequence shown here is derived from an EMBL/GenBank/DDBJ whole genome shotgun (WGS) entry which is preliminary data.</text>
</comment>
<name>A0A2T1FCS4_9CYAN</name>
<reference evidence="2 3" key="1">
    <citation type="submission" date="2018-03" db="EMBL/GenBank/DDBJ databases">
        <title>The ancient ancestry and fast evolution of plastids.</title>
        <authorList>
            <person name="Moore K.R."/>
            <person name="Magnabosco C."/>
            <person name="Momper L."/>
            <person name="Gold D.A."/>
            <person name="Bosak T."/>
            <person name="Fournier G.P."/>
        </authorList>
    </citation>
    <scope>NUCLEOTIDE SEQUENCE [LARGE SCALE GENOMIC DNA]</scope>
    <source>
        <strain evidence="2 3">CCALA 037</strain>
    </source>
</reference>
<dbReference type="RefSeq" id="WP_106312082.1">
    <property type="nucleotide sequence ID" value="NZ_PVWO01000573.1"/>
</dbReference>
<keyword evidence="3" id="KW-1185">Reference proteome</keyword>
<dbReference type="Proteomes" id="UP000238937">
    <property type="component" value="Unassembled WGS sequence"/>
</dbReference>
<dbReference type="EMBL" id="PVWO01000573">
    <property type="protein sequence ID" value="PSB42754.1"/>
    <property type="molecule type" value="Genomic_DNA"/>
</dbReference>
<evidence type="ECO:0000313" key="3">
    <source>
        <dbReference type="Proteomes" id="UP000238937"/>
    </source>
</evidence>
<protein>
    <submittedName>
        <fullName evidence="2">Uncharacterized protein</fullName>
    </submittedName>
</protein>
<dbReference type="AlphaFoldDB" id="A0A2T1FCS4"/>